<proteinExistence type="predicted"/>
<comment type="caution">
    <text evidence="1">The sequence shown here is derived from an EMBL/GenBank/DDBJ whole genome shotgun (WGS) entry which is preliminary data.</text>
</comment>
<evidence type="ECO:0008006" key="3">
    <source>
        <dbReference type="Google" id="ProtNLM"/>
    </source>
</evidence>
<reference evidence="2" key="1">
    <citation type="journal article" date="2019" name="Int. J. Syst. Evol. Microbiol.">
        <title>The Global Catalogue of Microorganisms (GCM) 10K type strain sequencing project: providing services to taxonomists for standard genome sequencing and annotation.</title>
        <authorList>
            <consortium name="The Broad Institute Genomics Platform"/>
            <consortium name="The Broad Institute Genome Sequencing Center for Infectious Disease"/>
            <person name="Wu L."/>
            <person name="Ma J."/>
        </authorList>
    </citation>
    <scope>NUCLEOTIDE SEQUENCE [LARGE SCALE GENOMIC DNA]</scope>
    <source>
        <strain evidence="2">KCTC 52490</strain>
    </source>
</reference>
<accession>A0ABW6APA4</accession>
<sequence>MDWVTDEIIVCDVPLTTIEFLSPCDGPTEQSLNGLIDRIYKKHFPAGVKTGWLLVPSLQIISILLPNHKQANFTEGFITDPETGLQLRLSDIFEG</sequence>
<name>A0ABW6APA4_9BACT</name>
<dbReference type="EMBL" id="JBHUOM010000019">
    <property type="protein sequence ID" value="MFD2935899.1"/>
    <property type="molecule type" value="Genomic_DNA"/>
</dbReference>
<keyword evidence="2" id="KW-1185">Reference proteome</keyword>
<protein>
    <recommendedName>
        <fullName evidence="3">Restriction endonuclease domain-containing protein</fullName>
    </recommendedName>
</protein>
<evidence type="ECO:0000313" key="2">
    <source>
        <dbReference type="Proteomes" id="UP001597512"/>
    </source>
</evidence>
<evidence type="ECO:0000313" key="1">
    <source>
        <dbReference type="EMBL" id="MFD2935899.1"/>
    </source>
</evidence>
<dbReference type="Proteomes" id="UP001597512">
    <property type="component" value="Unassembled WGS sequence"/>
</dbReference>
<dbReference type="RefSeq" id="WP_381504191.1">
    <property type="nucleotide sequence ID" value="NZ_JBHUOM010000019.1"/>
</dbReference>
<gene>
    <name evidence="1" type="ORF">ACFS25_19110</name>
</gene>
<organism evidence="1 2">
    <name type="scientific">Spirosoma flavum</name>
    <dbReference type="NCBI Taxonomy" id="2048557"/>
    <lineage>
        <taxon>Bacteria</taxon>
        <taxon>Pseudomonadati</taxon>
        <taxon>Bacteroidota</taxon>
        <taxon>Cytophagia</taxon>
        <taxon>Cytophagales</taxon>
        <taxon>Cytophagaceae</taxon>
        <taxon>Spirosoma</taxon>
    </lineage>
</organism>